<organism evidence="3 4">
    <name type="scientific">Alkalibacterium olivapovliticus</name>
    <dbReference type="NCBI Taxonomy" id="99907"/>
    <lineage>
        <taxon>Bacteria</taxon>
        <taxon>Bacillati</taxon>
        <taxon>Bacillota</taxon>
        <taxon>Bacilli</taxon>
        <taxon>Lactobacillales</taxon>
        <taxon>Carnobacteriaceae</taxon>
        <taxon>Alkalibacterium</taxon>
    </lineage>
</organism>
<reference evidence="3 4" key="1">
    <citation type="submission" date="2018-03" db="EMBL/GenBank/DDBJ databases">
        <title>Genomic Encyclopedia of Archaeal and Bacterial Type Strains, Phase II (KMG-II): from individual species to whole genera.</title>
        <authorList>
            <person name="Goeker M."/>
        </authorList>
    </citation>
    <scope>NUCLEOTIDE SEQUENCE [LARGE SCALE GENOMIC DNA]</scope>
    <source>
        <strain evidence="3 4">DSM 13175</strain>
    </source>
</reference>
<dbReference type="Pfam" id="PF07537">
    <property type="entry name" value="CamS"/>
    <property type="match status" value="1"/>
</dbReference>
<evidence type="ECO:0000313" key="3">
    <source>
        <dbReference type="EMBL" id="PRY82886.1"/>
    </source>
</evidence>
<dbReference type="PROSITE" id="PS51257">
    <property type="entry name" value="PROKAR_LIPOPROTEIN"/>
    <property type="match status" value="1"/>
</dbReference>
<feature type="signal peptide" evidence="2">
    <location>
        <begin position="1"/>
        <end position="24"/>
    </location>
</feature>
<gene>
    <name evidence="3" type="ORF">CLV38_10896</name>
</gene>
<dbReference type="RefSeq" id="WP_106192640.1">
    <property type="nucleotide sequence ID" value="NZ_PVTO01000008.1"/>
</dbReference>
<dbReference type="Proteomes" id="UP000238205">
    <property type="component" value="Unassembled WGS sequence"/>
</dbReference>
<accession>A0A2T0W8A4</accession>
<proteinExistence type="predicted"/>
<feature type="region of interest" description="Disordered" evidence="1">
    <location>
        <begin position="27"/>
        <end position="53"/>
    </location>
</feature>
<dbReference type="CDD" id="cd13440">
    <property type="entry name" value="CamS_repeat_2"/>
    <property type="match status" value="1"/>
</dbReference>
<feature type="compositionally biased region" description="Polar residues" evidence="1">
    <location>
        <begin position="159"/>
        <end position="172"/>
    </location>
</feature>
<dbReference type="EMBL" id="PVTO01000008">
    <property type="protein sequence ID" value="PRY82886.1"/>
    <property type="molecule type" value="Genomic_DNA"/>
</dbReference>
<dbReference type="InterPro" id="IPR011426">
    <property type="entry name" value="CamS"/>
</dbReference>
<dbReference type="CDD" id="cd13441">
    <property type="entry name" value="CamS_repeat_1"/>
    <property type="match status" value="1"/>
</dbReference>
<keyword evidence="4" id="KW-1185">Reference proteome</keyword>
<dbReference type="Gene3D" id="3.10.570.10">
    <property type="entry name" value="sex pheromone staph- cam373 precursor domain"/>
    <property type="match status" value="1"/>
</dbReference>
<feature type="compositionally biased region" description="Acidic residues" evidence="1">
    <location>
        <begin position="136"/>
        <end position="149"/>
    </location>
</feature>
<dbReference type="OrthoDB" id="9795361at2"/>
<name>A0A2T0W8A4_9LACT</name>
<keyword evidence="2" id="KW-0732">Signal</keyword>
<evidence type="ECO:0000256" key="1">
    <source>
        <dbReference type="SAM" id="MobiDB-lite"/>
    </source>
</evidence>
<feature type="region of interest" description="Disordered" evidence="1">
    <location>
        <begin position="133"/>
        <end position="172"/>
    </location>
</feature>
<evidence type="ECO:0000256" key="2">
    <source>
        <dbReference type="SAM" id="SignalP"/>
    </source>
</evidence>
<dbReference type="AlphaFoldDB" id="A0A2T0W8A4"/>
<evidence type="ECO:0000313" key="4">
    <source>
        <dbReference type="Proteomes" id="UP000238205"/>
    </source>
</evidence>
<feature type="chain" id="PRO_5015563005" evidence="2">
    <location>
        <begin position="25"/>
        <end position="402"/>
    </location>
</feature>
<feature type="compositionally biased region" description="Acidic residues" evidence="1">
    <location>
        <begin position="33"/>
        <end position="53"/>
    </location>
</feature>
<comment type="caution">
    <text evidence="3">The sequence shown here is derived from an EMBL/GenBank/DDBJ whole genome shotgun (WGS) entry which is preliminary data.</text>
</comment>
<dbReference type="PIRSF" id="PIRSF012509">
    <property type="entry name" value="CamS"/>
    <property type="match status" value="1"/>
</dbReference>
<sequence length="402" mass="45563">MRKNKLYSLLLTSALFLSACGFFPDPVDPDQPAQEDLDQVEEGQENDETEDETSIVEVQIDSGYYRPVINEDGTYAPSQSRGITKNLNSNINIKTFENDLMRLSQRYFPTDTHFFQEGQYIPSDLVTSWLRRQEPENDEQSEDSEETEETVDRGLNPEATGSTDPNERNPNYLSSILEHNFYVQTEDGLELSGVSIGLALNSVDYYPEYQFGPTLEQEIPTDELLQEGKRMSDEIISQMREISGLEDVPIMVALFEQSRQDNLAAGTYIAEGISENGNTSISNWTSVNENRIVFPLENMQSAEGNNFANFRSEVEGFFPNVSGITGVAHYVEEQLVHLQIDIMTQFYGKGEIIAFTQFINEAATNFLPADVPVEIRLESLNGMESFLYRDSGEEDYEVYIFN</sequence>
<protein>
    <submittedName>
        <fullName evidence="3">Protein involved in sex pheromone biosynthesis</fullName>
    </submittedName>
</protein>